<protein>
    <submittedName>
        <fullName evidence="1">Uncharacterized protein</fullName>
    </submittedName>
</protein>
<sequence length="244" mass="27157">MKPADIADSYREVSLRNLGHYLSEVRTVSPKLSSAILDRLNSDTLVKMVKSESSLGELFAAIAKIHGVEGRSKRKLGKTTITLLREAENRFPVIASQKRCRFEEISNGLRAANRIDRSVAKRLFRPLTFSRLEAKLRSEQIEKVLVALSSLSKIDRDISFDLLDRIIDERFIAKAKSLAPDRLASAINSVAQVSSDHAHKIVEAIDPEPFRKSFIAMDTGRKQIGGVLPGSSLTPAWQLRACFS</sequence>
<evidence type="ECO:0000313" key="2">
    <source>
        <dbReference type="Proteomes" id="UP000319817"/>
    </source>
</evidence>
<dbReference type="EMBL" id="CP036526">
    <property type="protein sequence ID" value="QDT10753.1"/>
    <property type="molecule type" value="Genomic_DNA"/>
</dbReference>
<dbReference type="RefSeq" id="WP_145418491.1">
    <property type="nucleotide sequence ID" value="NZ_CP036526.1"/>
</dbReference>
<evidence type="ECO:0000313" key="1">
    <source>
        <dbReference type="EMBL" id="QDT10753.1"/>
    </source>
</evidence>
<gene>
    <name evidence="1" type="ORF">K239x_27110</name>
</gene>
<accession>A0A517NUG7</accession>
<keyword evidence="2" id="KW-1185">Reference proteome</keyword>
<name>A0A517NUG7_9BACT</name>
<proteinExistence type="predicted"/>
<organism evidence="1 2">
    <name type="scientific">Stieleria marina</name>
    <dbReference type="NCBI Taxonomy" id="1930275"/>
    <lineage>
        <taxon>Bacteria</taxon>
        <taxon>Pseudomonadati</taxon>
        <taxon>Planctomycetota</taxon>
        <taxon>Planctomycetia</taxon>
        <taxon>Pirellulales</taxon>
        <taxon>Pirellulaceae</taxon>
        <taxon>Stieleria</taxon>
    </lineage>
</organism>
<dbReference type="Proteomes" id="UP000319817">
    <property type="component" value="Chromosome"/>
</dbReference>
<reference evidence="1 2" key="1">
    <citation type="submission" date="2019-02" db="EMBL/GenBank/DDBJ databases">
        <title>Deep-cultivation of Planctomycetes and their phenomic and genomic characterization uncovers novel biology.</title>
        <authorList>
            <person name="Wiegand S."/>
            <person name="Jogler M."/>
            <person name="Boedeker C."/>
            <person name="Pinto D."/>
            <person name="Vollmers J."/>
            <person name="Rivas-Marin E."/>
            <person name="Kohn T."/>
            <person name="Peeters S.H."/>
            <person name="Heuer A."/>
            <person name="Rast P."/>
            <person name="Oberbeckmann S."/>
            <person name="Bunk B."/>
            <person name="Jeske O."/>
            <person name="Meyerdierks A."/>
            <person name="Storesund J.E."/>
            <person name="Kallscheuer N."/>
            <person name="Luecker S."/>
            <person name="Lage O.M."/>
            <person name="Pohl T."/>
            <person name="Merkel B.J."/>
            <person name="Hornburger P."/>
            <person name="Mueller R.-W."/>
            <person name="Bruemmer F."/>
            <person name="Labrenz M."/>
            <person name="Spormann A.M."/>
            <person name="Op den Camp H."/>
            <person name="Overmann J."/>
            <person name="Amann R."/>
            <person name="Jetten M.S.M."/>
            <person name="Mascher T."/>
            <person name="Medema M.H."/>
            <person name="Devos D.P."/>
            <person name="Kaster A.-K."/>
            <person name="Ovreas L."/>
            <person name="Rohde M."/>
            <person name="Galperin M.Y."/>
            <person name="Jogler C."/>
        </authorList>
    </citation>
    <scope>NUCLEOTIDE SEQUENCE [LARGE SCALE GENOMIC DNA]</scope>
    <source>
        <strain evidence="1 2">K23_9</strain>
    </source>
</reference>
<dbReference type="AlphaFoldDB" id="A0A517NUG7"/>